<proteinExistence type="predicted"/>
<gene>
    <name evidence="1" type="ORF">GCM10009821_13800</name>
</gene>
<evidence type="ECO:0000313" key="2">
    <source>
        <dbReference type="Proteomes" id="UP001501480"/>
    </source>
</evidence>
<dbReference type="Pfam" id="PF05960">
    <property type="entry name" value="DUF885"/>
    <property type="match status" value="1"/>
</dbReference>
<evidence type="ECO:0000313" key="1">
    <source>
        <dbReference type="EMBL" id="GAA2075851.1"/>
    </source>
</evidence>
<keyword evidence="2" id="KW-1185">Reference proteome</keyword>
<dbReference type="Proteomes" id="UP001501480">
    <property type="component" value="Unassembled WGS sequence"/>
</dbReference>
<dbReference type="InterPro" id="IPR010281">
    <property type="entry name" value="DUF885"/>
</dbReference>
<protein>
    <recommendedName>
        <fullName evidence="3">DUF885 family protein</fullName>
    </recommendedName>
</protein>
<evidence type="ECO:0008006" key="3">
    <source>
        <dbReference type="Google" id="ProtNLM"/>
    </source>
</evidence>
<name>A0ABN2VXE1_9ACTN</name>
<organism evidence="1 2">
    <name type="scientific">Aeromicrobium halocynthiae</name>
    <dbReference type="NCBI Taxonomy" id="560557"/>
    <lineage>
        <taxon>Bacteria</taxon>
        <taxon>Bacillati</taxon>
        <taxon>Actinomycetota</taxon>
        <taxon>Actinomycetes</taxon>
        <taxon>Propionibacteriales</taxon>
        <taxon>Nocardioidaceae</taxon>
        <taxon>Aeromicrobium</taxon>
    </lineage>
</organism>
<comment type="caution">
    <text evidence="1">The sequence shown here is derived from an EMBL/GenBank/DDBJ whole genome shotgun (WGS) entry which is preliminary data.</text>
</comment>
<reference evidence="1 2" key="1">
    <citation type="journal article" date="2019" name="Int. J. Syst. Evol. Microbiol.">
        <title>The Global Catalogue of Microorganisms (GCM) 10K type strain sequencing project: providing services to taxonomists for standard genome sequencing and annotation.</title>
        <authorList>
            <consortium name="The Broad Institute Genomics Platform"/>
            <consortium name="The Broad Institute Genome Sequencing Center for Infectious Disease"/>
            <person name="Wu L."/>
            <person name="Ma J."/>
        </authorList>
    </citation>
    <scope>NUCLEOTIDE SEQUENCE [LARGE SCALE GENOMIC DNA]</scope>
    <source>
        <strain evidence="1 2">JCM 15749</strain>
    </source>
</reference>
<accession>A0ABN2VXE1</accession>
<dbReference type="EMBL" id="BAAAPY010000003">
    <property type="protein sequence ID" value="GAA2075851.1"/>
    <property type="molecule type" value="Genomic_DNA"/>
</dbReference>
<sequence>MTEHVAMNAPFIRFEVLRYLGWAGQAPSYAVGQRLWQQLREDWTSRHGADLRTFHREALAVGSVGMGTLREHLLAG</sequence>